<dbReference type="InterPro" id="IPR050818">
    <property type="entry name" value="KCNH_animal-type"/>
</dbReference>
<gene>
    <name evidence="2" type="ORF">THRCLA_09883</name>
</gene>
<dbReference type="STRING" id="74557.A0A1V9YU03"/>
<feature type="region of interest" description="Disordered" evidence="1">
    <location>
        <begin position="352"/>
        <end position="372"/>
    </location>
</feature>
<reference evidence="2 3" key="1">
    <citation type="journal article" date="2014" name="Genome Biol. Evol.">
        <title>The secreted proteins of Achlya hypogyna and Thraustotheca clavata identify the ancestral oomycete secretome and reveal gene acquisitions by horizontal gene transfer.</title>
        <authorList>
            <person name="Misner I."/>
            <person name="Blouin N."/>
            <person name="Leonard G."/>
            <person name="Richards T.A."/>
            <person name="Lane C.E."/>
        </authorList>
    </citation>
    <scope>NUCLEOTIDE SEQUENCE [LARGE SCALE GENOMIC DNA]</scope>
    <source>
        <strain evidence="2 3">ATCC 34112</strain>
    </source>
</reference>
<evidence type="ECO:0000313" key="2">
    <source>
        <dbReference type="EMBL" id="OQR89168.1"/>
    </source>
</evidence>
<dbReference type="EMBL" id="JNBS01002834">
    <property type="protein sequence ID" value="OQR89168.1"/>
    <property type="molecule type" value="Genomic_DNA"/>
</dbReference>
<dbReference type="PANTHER" id="PTHR10217:SF435">
    <property type="entry name" value="POTASSIUM VOLTAGE-GATED CHANNEL PROTEIN EAG"/>
    <property type="match status" value="1"/>
</dbReference>
<dbReference type="PANTHER" id="PTHR10217">
    <property type="entry name" value="VOLTAGE AND LIGAND GATED POTASSIUM CHANNEL"/>
    <property type="match status" value="1"/>
</dbReference>
<dbReference type="Proteomes" id="UP000243217">
    <property type="component" value="Unassembled WGS sequence"/>
</dbReference>
<protein>
    <submittedName>
        <fullName evidence="2">Uncharacterized protein</fullName>
    </submittedName>
</protein>
<dbReference type="GO" id="GO:0005249">
    <property type="term" value="F:voltage-gated potassium channel activity"/>
    <property type="evidence" value="ECO:0007669"/>
    <property type="project" value="TreeGrafter"/>
</dbReference>
<feature type="region of interest" description="Disordered" evidence="1">
    <location>
        <begin position="225"/>
        <end position="261"/>
    </location>
</feature>
<evidence type="ECO:0000256" key="1">
    <source>
        <dbReference type="SAM" id="MobiDB-lite"/>
    </source>
</evidence>
<keyword evidence="3" id="KW-1185">Reference proteome</keyword>
<accession>A0A1V9YU03</accession>
<feature type="compositionally biased region" description="Polar residues" evidence="1">
    <location>
        <begin position="240"/>
        <end position="261"/>
    </location>
</feature>
<dbReference type="GO" id="GO:0042391">
    <property type="term" value="P:regulation of membrane potential"/>
    <property type="evidence" value="ECO:0007669"/>
    <property type="project" value="TreeGrafter"/>
</dbReference>
<dbReference type="Gene3D" id="1.10.287.630">
    <property type="entry name" value="Helix hairpin bin"/>
    <property type="match status" value="1"/>
</dbReference>
<dbReference type="AlphaFoldDB" id="A0A1V9YU03"/>
<proteinExistence type="predicted"/>
<sequence length="372" mass="42874">MDAIFLMDIGINMNIAFYKYNSKDEQRTLTLKYSSNTAAKDKYLVRDRKKIFITYAKAALMGQDLFPVYTGEMIYLAFASIVSSVTIATVFGDVSILVSSLYADSTKYREKMEEVYESMQFLGLLHEVQQRVHLYYTYLWEQYHTFNGRSAPVVSELSTNLQREIMPYLNAILSSTRDHPRSHGMGVDKTVLKMLWHATSCLHDVTSRVAKMEKSINKLTKAIRQTRVPQQGRHHHPTTHQRPSINLPRSPSMQRRSSLQSDASFVMDSETLNHAHYQLEGSFHLHKRRYSFLKPDTLPKHPLINNDVINDEKSFEVPTPNTSFDTFDDDDTLEEQILQNLDDVEQVLMNGLDDIAEEKDTSQRKQSKKSSS</sequence>
<comment type="caution">
    <text evidence="2">The sequence shown here is derived from an EMBL/GenBank/DDBJ whole genome shotgun (WGS) entry which is preliminary data.</text>
</comment>
<name>A0A1V9YU03_9STRA</name>
<evidence type="ECO:0000313" key="3">
    <source>
        <dbReference type="Proteomes" id="UP000243217"/>
    </source>
</evidence>
<dbReference type="GO" id="GO:0005886">
    <property type="term" value="C:plasma membrane"/>
    <property type="evidence" value="ECO:0007669"/>
    <property type="project" value="TreeGrafter"/>
</dbReference>
<dbReference type="OrthoDB" id="75615at2759"/>
<organism evidence="2 3">
    <name type="scientific">Thraustotheca clavata</name>
    <dbReference type="NCBI Taxonomy" id="74557"/>
    <lineage>
        <taxon>Eukaryota</taxon>
        <taxon>Sar</taxon>
        <taxon>Stramenopiles</taxon>
        <taxon>Oomycota</taxon>
        <taxon>Saprolegniomycetes</taxon>
        <taxon>Saprolegniales</taxon>
        <taxon>Achlyaceae</taxon>
        <taxon>Thraustotheca</taxon>
    </lineage>
</organism>